<proteinExistence type="inferred from homology"/>
<keyword evidence="9" id="KW-1185">Reference proteome</keyword>
<keyword evidence="3 6" id="KW-0694">RNA-binding</keyword>
<evidence type="ECO:0000313" key="8">
    <source>
        <dbReference type="EMBL" id="AGS06208.1"/>
    </source>
</evidence>
<evidence type="ECO:0000259" key="7">
    <source>
        <dbReference type="Pfam" id="PF01029"/>
    </source>
</evidence>
<reference evidence="8 9" key="1">
    <citation type="journal article" date="2013" name="BMC Microbiol.">
        <title>Dynamics of fecal microbial communities in children with diarrhea of unknown etiology and genomic analysis of associated Streptococcus lutetiensis.</title>
        <authorList>
            <person name="Jin D."/>
            <person name="Chen C."/>
            <person name="Li L."/>
            <person name="Lu S."/>
            <person name="Li Z."/>
            <person name="Zhou Z."/>
            <person name="Jing H."/>
            <person name="Xu Y."/>
            <person name="Du P."/>
            <person name="Wang H."/>
            <person name="Xiong Y."/>
            <person name="Zheng H."/>
            <person name="Bai X."/>
            <person name="Sun H."/>
            <person name="Wang L."/>
            <person name="Ye C."/>
            <person name="Gottschalk M."/>
            <person name="Xu J."/>
        </authorList>
    </citation>
    <scope>NUCLEOTIDE SEQUENCE [LARGE SCALE GENOMIC DNA]</scope>
    <source>
        <strain evidence="8 9">033</strain>
    </source>
</reference>
<dbReference type="AlphaFoldDB" id="A0AB33ANN6"/>
<evidence type="ECO:0000256" key="3">
    <source>
        <dbReference type="ARBA" id="ARBA00022884"/>
    </source>
</evidence>
<dbReference type="PANTHER" id="PTHR11078:SF3">
    <property type="entry name" value="ANTITERMINATION NUSB DOMAIN-CONTAINING PROTEIN"/>
    <property type="match status" value="1"/>
</dbReference>
<comment type="similarity">
    <text evidence="1 6">Belongs to the NusB family.</text>
</comment>
<dbReference type="InterPro" id="IPR011605">
    <property type="entry name" value="NusB_fam"/>
</dbReference>
<sequence>MTRISWMTNNFTNSRRDLRERAFQALFSLEFGGEYLAAAEFAYTYDKTIEEDEDVQVPVFLLNLVKGVCDMQAELDQQIEGHLKAGWSLERLMLTDKALLRLGLYEVKYFEETPGRVAVNEIIEIAKKYSDETSAKFVNGLLSQFVTE</sequence>
<dbReference type="InterPro" id="IPR006027">
    <property type="entry name" value="NusB_RsmB_TIM44"/>
</dbReference>
<dbReference type="NCBIfam" id="TIGR01951">
    <property type="entry name" value="nusB"/>
    <property type="match status" value="1"/>
</dbReference>
<evidence type="ECO:0000256" key="2">
    <source>
        <dbReference type="ARBA" id="ARBA00022814"/>
    </source>
</evidence>
<dbReference type="InterPro" id="IPR035926">
    <property type="entry name" value="NusB-like_sf"/>
</dbReference>
<keyword evidence="5 6" id="KW-0804">Transcription</keyword>
<dbReference type="SUPFAM" id="SSF48013">
    <property type="entry name" value="NusB-like"/>
    <property type="match status" value="1"/>
</dbReference>
<evidence type="ECO:0000256" key="1">
    <source>
        <dbReference type="ARBA" id="ARBA00005952"/>
    </source>
</evidence>
<feature type="domain" description="NusB/RsmB/TIM44" evidence="7">
    <location>
        <begin position="18"/>
        <end position="145"/>
    </location>
</feature>
<accession>A0AB33ANN6</accession>
<dbReference type="HAMAP" id="MF_00073">
    <property type="entry name" value="NusB"/>
    <property type="match status" value="1"/>
</dbReference>
<dbReference type="NCBIfam" id="NF001223">
    <property type="entry name" value="PRK00202.1-1"/>
    <property type="match status" value="1"/>
</dbReference>
<dbReference type="EMBL" id="CP003025">
    <property type="protein sequence ID" value="AGS06208.1"/>
    <property type="molecule type" value="Genomic_DNA"/>
</dbReference>
<dbReference type="KEGG" id="slu:KE3_1747"/>
<evidence type="ECO:0000313" key="9">
    <source>
        <dbReference type="Proteomes" id="UP000015268"/>
    </source>
</evidence>
<dbReference type="Proteomes" id="UP000015268">
    <property type="component" value="Chromosome"/>
</dbReference>
<dbReference type="Pfam" id="PF01029">
    <property type="entry name" value="NusB"/>
    <property type="match status" value="1"/>
</dbReference>
<dbReference type="Gene3D" id="1.10.940.10">
    <property type="entry name" value="NusB-like"/>
    <property type="match status" value="1"/>
</dbReference>
<dbReference type="GO" id="GO:0003723">
    <property type="term" value="F:RNA binding"/>
    <property type="evidence" value="ECO:0007669"/>
    <property type="project" value="UniProtKB-UniRule"/>
</dbReference>
<dbReference type="PANTHER" id="PTHR11078">
    <property type="entry name" value="N UTILIZATION SUBSTANCE PROTEIN B-RELATED"/>
    <property type="match status" value="1"/>
</dbReference>
<evidence type="ECO:0000256" key="4">
    <source>
        <dbReference type="ARBA" id="ARBA00023015"/>
    </source>
</evidence>
<protein>
    <recommendedName>
        <fullName evidence="6">Transcription antitermination protein NusB</fullName>
    </recommendedName>
    <alternativeName>
        <fullName evidence="6">Antitermination factor NusB</fullName>
    </alternativeName>
</protein>
<dbReference type="GO" id="GO:0005829">
    <property type="term" value="C:cytosol"/>
    <property type="evidence" value="ECO:0007669"/>
    <property type="project" value="TreeGrafter"/>
</dbReference>
<name>A0AB33ANN6_9STRE</name>
<evidence type="ECO:0000256" key="5">
    <source>
        <dbReference type="ARBA" id="ARBA00023163"/>
    </source>
</evidence>
<keyword evidence="4 6" id="KW-0805">Transcription regulation</keyword>
<keyword evidence="2 6" id="KW-0889">Transcription antitermination</keyword>
<gene>
    <name evidence="6" type="primary">nusB</name>
    <name evidence="8" type="ORF">KE3_1747</name>
</gene>
<dbReference type="GO" id="GO:0031564">
    <property type="term" value="P:transcription antitermination"/>
    <property type="evidence" value="ECO:0007669"/>
    <property type="project" value="UniProtKB-KW"/>
</dbReference>
<comment type="function">
    <text evidence="6">Involved in transcription antitermination. Required for transcription of ribosomal RNA (rRNA) genes. Binds specifically to the boxA antiterminator sequence of the ribosomal RNA (rrn) operons.</text>
</comment>
<organism evidence="8 9">
    <name type="scientific">Streptococcus lutetiensis 033</name>
    <dbReference type="NCBI Taxonomy" id="1076934"/>
    <lineage>
        <taxon>Bacteria</taxon>
        <taxon>Bacillati</taxon>
        <taxon>Bacillota</taxon>
        <taxon>Bacilli</taxon>
        <taxon>Lactobacillales</taxon>
        <taxon>Streptococcaceae</taxon>
        <taxon>Streptococcus</taxon>
    </lineage>
</organism>
<evidence type="ECO:0000256" key="6">
    <source>
        <dbReference type="HAMAP-Rule" id="MF_00073"/>
    </source>
</evidence>
<dbReference type="GO" id="GO:0006353">
    <property type="term" value="P:DNA-templated transcription termination"/>
    <property type="evidence" value="ECO:0007669"/>
    <property type="project" value="UniProtKB-UniRule"/>
</dbReference>